<dbReference type="InterPro" id="IPR036390">
    <property type="entry name" value="WH_DNA-bd_sf"/>
</dbReference>
<feature type="domain" description="HTH marR-type" evidence="1">
    <location>
        <begin position="18"/>
        <end position="149"/>
    </location>
</feature>
<keyword evidence="3" id="KW-1185">Reference proteome</keyword>
<evidence type="ECO:0000259" key="1">
    <source>
        <dbReference type="PROSITE" id="PS50995"/>
    </source>
</evidence>
<dbReference type="PROSITE" id="PS50995">
    <property type="entry name" value="HTH_MARR_2"/>
    <property type="match status" value="1"/>
</dbReference>
<dbReference type="PANTHER" id="PTHR33164:SF43">
    <property type="entry name" value="HTH-TYPE TRANSCRIPTIONAL REPRESSOR YETL"/>
    <property type="match status" value="1"/>
</dbReference>
<dbReference type="PANTHER" id="PTHR33164">
    <property type="entry name" value="TRANSCRIPTIONAL REGULATOR, MARR FAMILY"/>
    <property type="match status" value="1"/>
</dbReference>
<dbReference type="InterPro" id="IPR039422">
    <property type="entry name" value="MarR/SlyA-like"/>
</dbReference>
<dbReference type="PATRIC" id="fig|1267003.4.peg.664"/>
<dbReference type="eggNOG" id="COG1846">
    <property type="taxonomic scope" value="Bacteria"/>
</dbReference>
<comment type="caution">
    <text evidence="2">The sequence shown here is derived from an EMBL/GenBank/DDBJ whole genome shotgun (WGS) entry which is preliminary data.</text>
</comment>
<sequence>MVSKQIVVQYKQRSEGKMKSSLAALMAINKVQQTLLQRMTKQHHLTVSEWQLLDHIGGGENTQEILAQQTKLDTSTLSRQLKGLVAKDMVTKKAIGRDKRQLVYTITDNGTETAATINTAFETLSDDVFEHWSTDERNLLQILLNRLDKSMDRQRTVKEP</sequence>
<protein>
    <submittedName>
        <fullName evidence="2">Transcriptional regulator</fullName>
    </submittedName>
</protein>
<organism evidence="2 3">
    <name type="scientific">Levilactobacillus parabrevis ATCC 53295</name>
    <dbReference type="NCBI Taxonomy" id="1267003"/>
    <lineage>
        <taxon>Bacteria</taxon>
        <taxon>Bacillati</taxon>
        <taxon>Bacillota</taxon>
        <taxon>Bacilli</taxon>
        <taxon>Lactobacillales</taxon>
        <taxon>Lactobacillaceae</taxon>
        <taxon>Levilactobacillus</taxon>
    </lineage>
</organism>
<dbReference type="InterPro" id="IPR036388">
    <property type="entry name" value="WH-like_DNA-bd_sf"/>
</dbReference>
<dbReference type="Gene3D" id="1.10.10.10">
    <property type="entry name" value="Winged helix-like DNA-binding domain superfamily/Winged helix DNA-binding domain"/>
    <property type="match status" value="1"/>
</dbReference>
<accession>A0A0R1H1Q8</accession>
<dbReference type="PRINTS" id="PR00598">
    <property type="entry name" value="HTHMARR"/>
</dbReference>
<dbReference type="GO" id="GO:0006950">
    <property type="term" value="P:response to stress"/>
    <property type="evidence" value="ECO:0007669"/>
    <property type="project" value="TreeGrafter"/>
</dbReference>
<dbReference type="GO" id="GO:0003700">
    <property type="term" value="F:DNA-binding transcription factor activity"/>
    <property type="evidence" value="ECO:0007669"/>
    <property type="project" value="InterPro"/>
</dbReference>
<dbReference type="SUPFAM" id="SSF46785">
    <property type="entry name" value="Winged helix' DNA-binding domain"/>
    <property type="match status" value="1"/>
</dbReference>
<dbReference type="InterPro" id="IPR000835">
    <property type="entry name" value="HTH_MarR-typ"/>
</dbReference>
<dbReference type="STRING" id="357278.IV61_GL000547"/>
<dbReference type="SMART" id="SM00347">
    <property type="entry name" value="HTH_MARR"/>
    <property type="match status" value="1"/>
</dbReference>
<evidence type="ECO:0000313" key="2">
    <source>
        <dbReference type="EMBL" id="KRK36599.1"/>
    </source>
</evidence>
<gene>
    <name evidence="2" type="ORF">FD07_GL000624</name>
</gene>
<dbReference type="EMBL" id="AZCZ01000018">
    <property type="protein sequence ID" value="KRK36599.1"/>
    <property type="molecule type" value="Genomic_DNA"/>
</dbReference>
<name>A0A0R1H1Q8_9LACO</name>
<dbReference type="AlphaFoldDB" id="A0A0R1H1Q8"/>
<dbReference type="Proteomes" id="UP000051176">
    <property type="component" value="Unassembled WGS sequence"/>
</dbReference>
<evidence type="ECO:0000313" key="3">
    <source>
        <dbReference type="Proteomes" id="UP000051176"/>
    </source>
</evidence>
<dbReference type="Pfam" id="PF12802">
    <property type="entry name" value="MarR_2"/>
    <property type="match status" value="1"/>
</dbReference>
<reference evidence="2 3" key="1">
    <citation type="journal article" date="2015" name="Genome Announc.">
        <title>Expanding the biotechnology potential of lactobacilli through comparative genomics of 213 strains and associated genera.</title>
        <authorList>
            <person name="Sun Z."/>
            <person name="Harris H.M."/>
            <person name="McCann A."/>
            <person name="Guo C."/>
            <person name="Argimon S."/>
            <person name="Zhang W."/>
            <person name="Yang X."/>
            <person name="Jeffery I.B."/>
            <person name="Cooney J.C."/>
            <person name="Kagawa T.F."/>
            <person name="Liu W."/>
            <person name="Song Y."/>
            <person name="Salvetti E."/>
            <person name="Wrobel A."/>
            <person name="Rasinkangas P."/>
            <person name="Parkhill J."/>
            <person name="Rea M.C."/>
            <person name="O'Sullivan O."/>
            <person name="Ritari J."/>
            <person name="Douillard F.P."/>
            <person name="Paul Ross R."/>
            <person name="Yang R."/>
            <person name="Briner A.E."/>
            <person name="Felis G.E."/>
            <person name="de Vos W.M."/>
            <person name="Barrangou R."/>
            <person name="Klaenhammer T.R."/>
            <person name="Caufield P.W."/>
            <person name="Cui Y."/>
            <person name="Zhang H."/>
            <person name="O'Toole P.W."/>
        </authorList>
    </citation>
    <scope>NUCLEOTIDE SEQUENCE [LARGE SCALE GENOMIC DNA]</scope>
    <source>
        <strain evidence="2 3">ATCC 53295</strain>
    </source>
</reference>
<proteinExistence type="predicted"/>